<dbReference type="GO" id="GO:0120159">
    <property type="term" value="F:rRNA pseudouridine synthase activity"/>
    <property type="evidence" value="ECO:0007669"/>
    <property type="project" value="UniProtKB-ARBA"/>
</dbReference>
<dbReference type="InterPro" id="IPR050343">
    <property type="entry name" value="RsuA_PseudoU_synthase"/>
</dbReference>
<evidence type="ECO:0000256" key="3">
    <source>
        <dbReference type="ARBA" id="ARBA00023235"/>
    </source>
</evidence>
<proteinExistence type="inferred from homology"/>
<dbReference type="CDD" id="cd00165">
    <property type="entry name" value="S4"/>
    <property type="match status" value="1"/>
</dbReference>
<evidence type="ECO:0000256" key="4">
    <source>
        <dbReference type="PROSITE-ProRule" id="PRU00182"/>
    </source>
</evidence>
<dbReference type="SUPFAM" id="SSF55120">
    <property type="entry name" value="Pseudouridine synthase"/>
    <property type="match status" value="1"/>
</dbReference>
<dbReference type="PANTHER" id="PTHR47683:SF3">
    <property type="entry name" value="RIBOSOMAL LARGE SUBUNIT PSEUDOURIDINE SYNTHASE B"/>
    <property type="match status" value="1"/>
</dbReference>
<dbReference type="InterPro" id="IPR020094">
    <property type="entry name" value="TruA/RsuA/RluB/E/F_N"/>
</dbReference>
<protein>
    <recommendedName>
        <fullName evidence="5">Pseudouridine synthase</fullName>
        <ecNumber evidence="5">5.4.99.-</ecNumber>
    </recommendedName>
</protein>
<accession>A0A0C1TP35</accession>
<dbReference type="PROSITE" id="PS01149">
    <property type="entry name" value="PSI_RSU"/>
    <property type="match status" value="1"/>
</dbReference>
<evidence type="ECO:0000256" key="1">
    <source>
        <dbReference type="ARBA" id="ARBA00008348"/>
    </source>
</evidence>
<dbReference type="RefSeq" id="WP_039645316.1">
    <property type="nucleotide sequence ID" value="NZ_JXBL01000001.1"/>
</dbReference>
<keyword evidence="3 5" id="KW-0413">Isomerase</keyword>
<dbReference type="Pfam" id="PF01479">
    <property type="entry name" value="S4"/>
    <property type="match status" value="1"/>
</dbReference>
<evidence type="ECO:0000256" key="5">
    <source>
        <dbReference type="RuleBase" id="RU003887"/>
    </source>
</evidence>
<dbReference type="FunFam" id="3.30.70.1560:FF:000001">
    <property type="entry name" value="Pseudouridine synthase"/>
    <property type="match status" value="1"/>
</dbReference>
<dbReference type="InterPro" id="IPR020103">
    <property type="entry name" value="PsdUridine_synth_cat_dom_sf"/>
</dbReference>
<dbReference type="GO" id="GO:0000455">
    <property type="term" value="P:enzyme-directed rRNA pseudouridine synthesis"/>
    <property type="evidence" value="ECO:0007669"/>
    <property type="project" value="UniProtKB-ARBA"/>
</dbReference>
<dbReference type="Pfam" id="PF00849">
    <property type="entry name" value="PseudoU_synth_2"/>
    <property type="match status" value="1"/>
</dbReference>
<evidence type="ECO:0000313" key="7">
    <source>
        <dbReference type="EMBL" id="KIE42599.1"/>
    </source>
</evidence>
<dbReference type="CDD" id="cd02870">
    <property type="entry name" value="PseudoU_synth_RsuA_like"/>
    <property type="match status" value="1"/>
</dbReference>
<dbReference type="GO" id="GO:0005829">
    <property type="term" value="C:cytosol"/>
    <property type="evidence" value="ECO:0007669"/>
    <property type="project" value="UniProtKB-ARBA"/>
</dbReference>
<name>A0A0C1TP35_9BACT</name>
<evidence type="ECO:0000313" key="8">
    <source>
        <dbReference type="Proteomes" id="UP000031433"/>
    </source>
</evidence>
<dbReference type="Gene3D" id="3.10.290.10">
    <property type="entry name" value="RNA-binding S4 domain"/>
    <property type="match status" value="1"/>
</dbReference>
<sequence length="247" mass="27653">MEERLQKLLSQAGVASRREAERFITEGRVAVNGTVVTELGSKADPERDRITVDGQPVRPAEKKVYLILNKPVGYMTTLRDPEGRPIVTDLLKGLDVRVFPVGRLDYNTEGLLLLTNDGAWANRLAHPRHEVDKEYLVRVRGSVAKEQVRRLAAGVELDDGPTAPAKVEVSSQSDNNTWLSIVIHEGRYRQVRRMCEAVSLSVVRLRRVRYGAVSLGDLKPGEYRPLSPAEVAALAGREKRDQRRRKA</sequence>
<dbReference type="NCBIfam" id="TIGR00093">
    <property type="entry name" value="pseudouridine synthase"/>
    <property type="match status" value="1"/>
</dbReference>
<reference evidence="7 8" key="1">
    <citation type="submission" date="2015-01" db="EMBL/GenBank/DDBJ databases">
        <title>Genome sequence of the anaerobic bacterium Geobacter soli GSS01, a dissimilatory Fe(III) reducer from soil.</title>
        <authorList>
            <person name="Yang G."/>
            <person name="Zhou S."/>
        </authorList>
    </citation>
    <scope>NUCLEOTIDE SEQUENCE [LARGE SCALE GENOMIC DNA]</scope>
    <source>
        <strain evidence="7 8">GSS01</strain>
    </source>
</reference>
<keyword evidence="2 4" id="KW-0694">RNA-binding</keyword>
<dbReference type="Gene3D" id="3.30.70.580">
    <property type="entry name" value="Pseudouridine synthase I, catalytic domain, N-terminal subdomain"/>
    <property type="match status" value="1"/>
</dbReference>
<dbReference type="FunFam" id="3.10.290.10:FF:000003">
    <property type="entry name" value="Pseudouridine synthase"/>
    <property type="match status" value="1"/>
</dbReference>
<dbReference type="PROSITE" id="PS50889">
    <property type="entry name" value="S4"/>
    <property type="match status" value="1"/>
</dbReference>
<dbReference type="InterPro" id="IPR036986">
    <property type="entry name" value="S4_RNA-bd_sf"/>
</dbReference>
<dbReference type="InterPro" id="IPR018496">
    <property type="entry name" value="PsdUridine_synth_RsuA/RluB_CS"/>
</dbReference>
<dbReference type="PANTHER" id="PTHR47683">
    <property type="entry name" value="PSEUDOURIDINE SYNTHASE FAMILY PROTEIN-RELATED"/>
    <property type="match status" value="1"/>
</dbReference>
<organism evidence="7 8">
    <name type="scientific">Geobacter soli</name>
    <dbReference type="NCBI Taxonomy" id="1510391"/>
    <lineage>
        <taxon>Bacteria</taxon>
        <taxon>Pseudomonadati</taxon>
        <taxon>Thermodesulfobacteriota</taxon>
        <taxon>Desulfuromonadia</taxon>
        <taxon>Geobacterales</taxon>
        <taxon>Geobacteraceae</taxon>
        <taxon>Geobacter</taxon>
    </lineage>
</organism>
<keyword evidence="8" id="KW-1185">Reference proteome</keyword>
<dbReference type="EMBL" id="JXBL01000001">
    <property type="protein sequence ID" value="KIE42599.1"/>
    <property type="molecule type" value="Genomic_DNA"/>
</dbReference>
<dbReference type="InterPro" id="IPR042092">
    <property type="entry name" value="PsdUridine_s_RsuA/RluB/E/F_cat"/>
</dbReference>
<dbReference type="InterPro" id="IPR000748">
    <property type="entry name" value="PsdUridine_synth_RsuA/RluB/E/F"/>
</dbReference>
<comment type="caution">
    <text evidence="7">The sequence shown here is derived from an EMBL/GenBank/DDBJ whole genome shotgun (WGS) entry which is preliminary data.</text>
</comment>
<evidence type="ECO:0000256" key="2">
    <source>
        <dbReference type="ARBA" id="ARBA00022884"/>
    </source>
</evidence>
<dbReference type="InterPro" id="IPR006145">
    <property type="entry name" value="PsdUridine_synth_RsuA/RluA"/>
</dbReference>
<dbReference type="SUPFAM" id="SSF55174">
    <property type="entry name" value="Alpha-L RNA-binding motif"/>
    <property type="match status" value="1"/>
</dbReference>
<dbReference type="InterPro" id="IPR002942">
    <property type="entry name" value="S4_RNA-bd"/>
</dbReference>
<gene>
    <name evidence="7" type="ORF">SE37_08150</name>
</gene>
<evidence type="ECO:0000259" key="6">
    <source>
        <dbReference type="SMART" id="SM00363"/>
    </source>
</evidence>
<comment type="similarity">
    <text evidence="1 5">Belongs to the pseudouridine synthase RsuA family.</text>
</comment>
<dbReference type="GO" id="GO:0003723">
    <property type="term" value="F:RNA binding"/>
    <property type="evidence" value="ECO:0007669"/>
    <property type="project" value="UniProtKB-KW"/>
</dbReference>
<dbReference type="Proteomes" id="UP000031433">
    <property type="component" value="Unassembled WGS sequence"/>
</dbReference>
<feature type="domain" description="RNA-binding S4" evidence="6">
    <location>
        <begin position="3"/>
        <end position="67"/>
    </location>
</feature>
<dbReference type="Gene3D" id="3.30.70.1560">
    <property type="entry name" value="Alpha-L RNA-binding motif"/>
    <property type="match status" value="1"/>
</dbReference>
<dbReference type="SMART" id="SM00363">
    <property type="entry name" value="S4"/>
    <property type="match status" value="1"/>
</dbReference>
<dbReference type="AlphaFoldDB" id="A0A0C1TP35"/>
<dbReference type="EC" id="5.4.99.-" evidence="5"/>